<dbReference type="AlphaFoldDB" id="A0AAV1M6G0"/>
<dbReference type="PANTHER" id="PTHR47027:SF20">
    <property type="entry name" value="REVERSE TRANSCRIPTASE-LIKE PROTEIN WITH RNA-DIRECTED DNA POLYMERASE DOMAIN"/>
    <property type="match status" value="1"/>
</dbReference>
<dbReference type="PANTHER" id="PTHR47027">
    <property type="entry name" value="REVERSE TRANSCRIPTASE DOMAIN-CONTAINING PROTEIN"/>
    <property type="match status" value="1"/>
</dbReference>
<organism evidence="1 2">
    <name type="scientific">Parnassius mnemosyne</name>
    <name type="common">clouded apollo</name>
    <dbReference type="NCBI Taxonomy" id="213953"/>
    <lineage>
        <taxon>Eukaryota</taxon>
        <taxon>Metazoa</taxon>
        <taxon>Ecdysozoa</taxon>
        <taxon>Arthropoda</taxon>
        <taxon>Hexapoda</taxon>
        <taxon>Insecta</taxon>
        <taxon>Pterygota</taxon>
        <taxon>Neoptera</taxon>
        <taxon>Endopterygota</taxon>
        <taxon>Lepidoptera</taxon>
        <taxon>Glossata</taxon>
        <taxon>Ditrysia</taxon>
        <taxon>Papilionoidea</taxon>
        <taxon>Papilionidae</taxon>
        <taxon>Parnassiinae</taxon>
        <taxon>Parnassini</taxon>
        <taxon>Parnassius</taxon>
        <taxon>Driopa</taxon>
    </lineage>
</organism>
<keyword evidence="2" id="KW-1185">Reference proteome</keyword>
<protein>
    <recommendedName>
        <fullName evidence="3">Reverse transcriptase</fullName>
    </recommendedName>
</protein>
<evidence type="ECO:0000313" key="2">
    <source>
        <dbReference type="Proteomes" id="UP001314205"/>
    </source>
</evidence>
<sequence>MQLGKNNFKKEADRRIQLGWAAFRKLRRVFSSPIPQSLKTKVLNQCILPVLTFGAETWTLTIRLLHKLKVAHRAMEGAILGISLVNKIQNEEIRVSNLILPSVRVMDWRPRLGKRSMGRTLTRWSDDLRKVAGRNWMRVAEDQSMWRALGEAYVQQSTAAG</sequence>
<evidence type="ECO:0000313" key="1">
    <source>
        <dbReference type="EMBL" id="CAK1601531.1"/>
    </source>
</evidence>
<proteinExistence type="predicted"/>
<name>A0AAV1M6G0_9NEOP</name>
<comment type="caution">
    <text evidence="1">The sequence shown here is derived from an EMBL/GenBank/DDBJ whole genome shotgun (WGS) entry which is preliminary data.</text>
</comment>
<dbReference type="Proteomes" id="UP001314205">
    <property type="component" value="Unassembled WGS sequence"/>
</dbReference>
<dbReference type="EMBL" id="CAVLGL010000137">
    <property type="protein sequence ID" value="CAK1601531.1"/>
    <property type="molecule type" value="Genomic_DNA"/>
</dbReference>
<reference evidence="1 2" key="1">
    <citation type="submission" date="2023-11" db="EMBL/GenBank/DDBJ databases">
        <authorList>
            <person name="Hedman E."/>
            <person name="Englund M."/>
            <person name="Stromberg M."/>
            <person name="Nyberg Akerstrom W."/>
            <person name="Nylinder S."/>
            <person name="Jareborg N."/>
            <person name="Kallberg Y."/>
            <person name="Kronander E."/>
        </authorList>
    </citation>
    <scope>NUCLEOTIDE SEQUENCE [LARGE SCALE GENOMIC DNA]</scope>
</reference>
<accession>A0AAV1M6G0</accession>
<gene>
    <name evidence="1" type="ORF">PARMNEM_LOCUS20150</name>
</gene>
<evidence type="ECO:0008006" key="3">
    <source>
        <dbReference type="Google" id="ProtNLM"/>
    </source>
</evidence>